<dbReference type="Gene3D" id="1.25.40.10">
    <property type="entry name" value="Tetratricopeptide repeat domain"/>
    <property type="match status" value="2"/>
</dbReference>
<dbReference type="InterPro" id="IPR019734">
    <property type="entry name" value="TPR_rpt"/>
</dbReference>
<feature type="chain" id="PRO_5002707541" evidence="4">
    <location>
        <begin position="24"/>
        <end position="178"/>
    </location>
</feature>
<dbReference type="EMBL" id="CP000774">
    <property type="protein sequence ID" value="ABS65096.1"/>
    <property type="molecule type" value="Genomic_DNA"/>
</dbReference>
<dbReference type="eggNOG" id="COG0457">
    <property type="taxonomic scope" value="Bacteria"/>
</dbReference>
<keyword evidence="6" id="KW-1185">Reference proteome</keyword>
<evidence type="ECO:0000256" key="4">
    <source>
        <dbReference type="SAM" id="SignalP"/>
    </source>
</evidence>
<keyword evidence="2 3" id="KW-0802">TPR repeat</keyword>
<keyword evidence="4" id="KW-0732">Signal</keyword>
<protein>
    <submittedName>
        <fullName evidence="5">Tetratricopeptide TPR_2 repeat protein</fullName>
    </submittedName>
</protein>
<dbReference type="AlphaFoldDB" id="A7HYW3"/>
<feature type="repeat" description="TPR" evidence="3">
    <location>
        <begin position="132"/>
        <end position="165"/>
    </location>
</feature>
<evidence type="ECO:0000256" key="1">
    <source>
        <dbReference type="ARBA" id="ARBA00022737"/>
    </source>
</evidence>
<evidence type="ECO:0000313" key="5">
    <source>
        <dbReference type="EMBL" id="ABS65096.1"/>
    </source>
</evidence>
<dbReference type="Proteomes" id="UP000006377">
    <property type="component" value="Chromosome"/>
</dbReference>
<dbReference type="SUPFAM" id="SSF48452">
    <property type="entry name" value="TPR-like"/>
    <property type="match status" value="1"/>
</dbReference>
<dbReference type="STRING" id="402881.Plav_3497"/>
<evidence type="ECO:0000256" key="3">
    <source>
        <dbReference type="PROSITE-ProRule" id="PRU00339"/>
    </source>
</evidence>
<sequence length="178" mass="19328">MRVREYMAALLAALAFMAPAALRADAIDDNNFCYAQFATGNNEAAIGYCTKAIDSGELSEPDLISALINRGVAYKNVGNLEAAIADYTAALRIAPRDALVYRNRANALREMGDYDAATADIEQSISLDPQSAAAWYVRGAIMEAREDKVSARKFYMTALGLEPDNEAYKDKILGLDAE</sequence>
<dbReference type="KEGG" id="pla:Plav_3497"/>
<gene>
    <name evidence="5" type="ordered locus">Plav_3497</name>
</gene>
<dbReference type="PROSITE" id="PS50005">
    <property type="entry name" value="TPR"/>
    <property type="match status" value="3"/>
</dbReference>
<dbReference type="PANTHER" id="PTHR44858">
    <property type="entry name" value="TETRATRICOPEPTIDE REPEAT PROTEIN 6"/>
    <property type="match status" value="1"/>
</dbReference>
<reference evidence="5 6" key="1">
    <citation type="journal article" date="2011" name="Stand. Genomic Sci.">
        <title>Complete genome sequence of Parvibaculum lavamentivorans type strain (DS-1(T)).</title>
        <authorList>
            <person name="Schleheck D."/>
            <person name="Weiss M."/>
            <person name="Pitluck S."/>
            <person name="Bruce D."/>
            <person name="Land M.L."/>
            <person name="Han S."/>
            <person name="Saunders E."/>
            <person name="Tapia R."/>
            <person name="Detter C."/>
            <person name="Brettin T."/>
            <person name="Han J."/>
            <person name="Woyke T."/>
            <person name="Goodwin L."/>
            <person name="Pennacchio L."/>
            <person name="Nolan M."/>
            <person name="Cook A.M."/>
            <person name="Kjelleberg S."/>
            <person name="Thomas T."/>
        </authorList>
    </citation>
    <scope>NUCLEOTIDE SEQUENCE [LARGE SCALE GENOMIC DNA]</scope>
    <source>
        <strain evidence="6">DS-1 / DSM 13023 / NCIMB 13966</strain>
    </source>
</reference>
<dbReference type="OrthoDB" id="9813074at2"/>
<dbReference type="SMART" id="SM00028">
    <property type="entry name" value="TPR"/>
    <property type="match status" value="3"/>
</dbReference>
<name>A7HYW3_PARL1</name>
<dbReference type="Pfam" id="PF13432">
    <property type="entry name" value="TPR_16"/>
    <property type="match status" value="1"/>
</dbReference>
<dbReference type="Pfam" id="PF00515">
    <property type="entry name" value="TPR_1"/>
    <property type="match status" value="1"/>
</dbReference>
<feature type="repeat" description="TPR" evidence="3">
    <location>
        <begin position="98"/>
        <end position="131"/>
    </location>
</feature>
<keyword evidence="1" id="KW-0677">Repeat</keyword>
<dbReference type="InterPro" id="IPR050498">
    <property type="entry name" value="Ycf3"/>
</dbReference>
<evidence type="ECO:0000256" key="2">
    <source>
        <dbReference type="ARBA" id="ARBA00022803"/>
    </source>
</evidence>
<evidence type="ECO:0000313" key="6">
    <source>
        <dbReference type="Proteomes" id="UP000006377"/>
    </source>
</evidence>
<dbReference type="PANTHER" id="PTHR44858:SF1">
    <property type="entry name" value="UDP-N-ACETYLGLUCOSAMINE--PEPTIDE N-ACETYLGLUCOSAMINYLTRANSFERASE SPINDLY-RELATED"/>
    <property type="match status" value="1"/>
</dbReference>
<feature type="signal peptide" evidence="4">
    <location>
        <begin position="1"/>
        <end position="23"/>
    </location>
</feature>
<feature type="repeat" description="TPR" evidence="3">
    <location>
        <begin position="64"/>
        <end position="97"/>
    </location>
</feature>
<organism evidence="5 6">
    <name type="scientific">Parvibaculum lavamentivorans (strain DS-1 / DSM 13023 / NCIMB 13966)</name>
    <dbReference type="NCBI Taxonomy" id="402881"/>
    <lineage>
        <taxon>Bacteria</taxon>
        <taxon>Pseudomonadati</taxon>
        <taxon>Pseudomonadota</taxon>
        <taxon>Alphaproteobacteria</taxon>
        <taxon>Hyphomicrobiales</taxon>
        <taxon>Parvibaculaceae</taxon>
        <taxon>Parvibaculum</taxon>
    </lineage>
</organism>
<dbReference type="HOGENOM" id="CLU_1509217_0_0_5"/>
<proteinExistence type="predicted"/>
<accession>A7HYW3</accession>
<dbReference type="InterPro" id="IPR011990">
    <property type="entry name" value="TPR-like_helical_dom_sf"/>
</dbReference>